<keyword evidence="9 11" id="KW-0739">Sodium transport</keyword>
<dbReference type="GO" id="GO:0015280">
    <property type="term" value="F:ligand-gated sodium channel activity"/>
    <property type="evidence" value="ECO:0007669"/>
    <property type="project" value="TreeGrafter"/>
</dbReference>
<comment type="subcellular location">
    <subcellularLocation>
        <location evidence="1">Membrane</location>
        <topology evidence="1">Multi-pass membrane protein</topology>
    </subcellularLocation>
</comment>
<comment type="similarity">
    <text evidence="11">Belongs to the amiloride-sensitive sodium channel (TC 1.A.6) family.</text>
</comment>
<gene>
    <name evidence="13" type="ORF">ElyMa_005964700</name>
</gene>
<evidence type="ECO:0000256" key="2">
    <source>
        <dbReference type="ARBA" id="ARBA00022448"/>
    </source>
</evidence>
<evidence type="ECO:0000256" key="6">
    <source>
        <dbReference type="ARBA" id="ARBA00023053"/>
    </source>
</evidence>
<keyword evidence="4 11" id="KW-0812">Transmembrane</keyword>
<dbReference type="Pfam" id="PF00858">
    <property type="entry name" value="ASC"/>
    <property type="match status" value="1"/>
</dbReference>
<keyword evidence="14" id="KW-1185">Reference proteome</keyword>
<dbReference type="InterPro" id="IPR001873">
    <property type="entry name" value="ENaC"/>
</dbReference>
<sequence>MKLLELEPRCPKCSSNKNNNSRASSIIDLTTATTSMTSIGDSSETSSNGCSSNSRAGDILRQFGSWTTMHGLGRAMSSGSGCSRRLLWWLLLVLAATWSVYNVHVMVADFRRYPKRTSLMSEYDNRLRFPAVSLCNLNRFRLSRLPTEMKQLLDTQTKVSERQVTIATGVHKAQVTIATGVHKAQVTIATAVHKAQVTIATGVHKGQLSQQFLSMSLR</sequence>
<evidence type="ECO:0000256" key="8">
    <source>
        <dbReference type="ARBA" id="ARBA00023136"/>
    </source>
</evidence>
<keyword evidence="10 11" id="KW-0407">Ion channel</keyword>
<evidence type="ECO:0000256" key="11">
    <source>
        <dbReference type="RuleBase" id="RU000679"/>
    </source>
</evidence>
<organism evidence="13 14">
    <name type="scientific">Elysia marginata</name>
    <dbReference type="NCBI Taxonomy" id="1093978"/>
    <lineage>
        <taxon>Eukaryota</taxon>
        <taxon>Metazoa</taxon>
        <taxon>Spiralia</taxon>
        <taxon>Lophotrochozoa</taxon>
        <taxon>Mollusca</taxon>
        <taxon>Gastropoda</taxon>
        <taxon>Heterobranchia</taxon>
        <taxon>Euthyneura</taxon>
        <taxon>Panpulmonata</taxon>
        <taxon>Sacoglossa</taxon>
        <taxon>Placobranchoidea</taxon>
        <taxon>Plakobranchidae</taxon>
        <taxon>Elysia</taxon>
    </lineage>
</organism>
<evidence type="ECO:0000313" key="13">
    <source>
        <dbReference type="EMBL" id="GFR82969.1"/>
    </source>
</evidence>
<keyword evidence="6" id="KW-0915">Sodium</keyword>
<feature type="transmembrane region" description="Helical" evidence="12">
    <location>
        <begin position="86"/>
        <end position="107"/>
    </location>
</feature>
<evidence type="ECO:0000256" key="5">
    <source>
        <dbReference type="ARBA" id="ARBA00022989"/>
    </source>
</evidence>
<evidence type="ECO:0000256" key="9">
    <source>
        <dbReference type="ARBA" id="ARBA00023201"/>
    </source>
</evidence>
<protein>
    <submittedName>
        <fullName evidence="13">Acid-sensing ion channel 3</fullName>
    </submittedName>
</protein>
<keyword evidence="2 11" id="KW-0813">Transport</keyword>
<evidence type="ECO:0000256" key="7">
    <source>
        <dbReference type="ARBA" id="ARBA00023065"/>
    </source>
</evidence>
<evidence type="ECO:0000256" key="10">
    <source>
        <dbReference type="ARBA" id="ARBA00023303"/>
    </source>
</evidence>
<keyword evidence="5 12" id="KW-1133">Transmembrane helix</keyword>
<evidence type="ECO:0000313" key="14">
    <source>
        <dbReference type="Proteomes" id="UP000762676"/>
    </source>
</evidence>
<proteinExistence type="inferred from homology"/>
<dbReference type="GO" id="GO:0005886">
    <property type="term" value="C:plasma membrane"/>
    <property type="evidence" value="ECO:0007669"/>
    <property type="project" value="TreeGrafter"/>
</dbReference>
<evidence type="ECO:0000256" key="1">
    <source>
        <dbReference type="ARBA" id="ARBA00004141"/>
    </source>
</evidence>
<dbReference type="PANTHER" id="PTHR11690">
    <property type="entry name" value="AMILORIDE-SENSITIVE SODIUM CHANNEL-RELATED"/>
    <property type="match status" value="1"/>
</dbReference>
<dbReference type="EMBL" id="BMAT01011973">
    <property type="protein sequence ID" value="GFR82969.1"/>
    <property type="molecule type" value="Genomic_DNA"/>
</dbReference>
<dbReference type="AlphaFoldDB" id="A0AAV4GBV1"/>
<dbReference type="Proteomes" id="UP000762676">
    <property type="component" value="Unassembled WGS sequence"/>
</dbReference>
<keyword evidence="3 11" id="KW-0894">Sodium channel</keyword>
<evidence type="ECO:0000256" key="12">
    <source>
        <dbReference type="SAM" id="Phobius"/>
    </source>
</evidence>
<evidence type="ECO:0000256" key="4">
    <source>
        <dbReference type="ARBA" id="ARBA00022692"/>
    </source>
</evidence>
<keyword evidence="8 12" id="KW-0472">Membrane</keyword>
<reference evidence="13 14" key="1">
    <citation type="journal article" date="2021" name="Elife">
        <title>Chloroplast acquisition without the gene transfer in kleptoplastic sea slugs, Plakobranchus ocellatus.</title>
        <authorList>
            <person name="Maeda T."/>
            <person name="Takahashi S."/>
            <person name="Yoshida T."/>
            <person name="Shimamura S."/>
            <person name="Takaki Y."/>
            <person name="Nagai Y."/>
            <person name="Toyoda A."/>
            <person name="Suzuki Y."/>
            <person name="Arimoto A."/>
            <person name="Ishii H."/>
            <person name="Satoh N."/>
            <person name="Nishiyama T."/>
            <person name="Hasebe M."/>
            <person name="Maruyama T."/>
            <person name="Minagawa J."/>
            <person name="Obokata J."/>
            <person name="Shigenobu S."/>
        </authorList>
    </citation>
    <scope>NUCLEOTIDE SEQUENCE [LARGE SCALE GENOMIC DNA]</scope>
</reference>
<name>A0AAV4GBV1_9GAST</name>
<evidence type="ECO:0000256" key="3">
    <source>
        <dbReference type="ARBA" id="ARBA00022461"/>
    </source>
</evidence>
<accession>A0AAV4GBV1</accession>
<keyword evidence="7 11" id="KW-0406">Ion transport</keyword>
<comment type="caution">
    <text evidence="13">The sequence shown here is derived from an EMBL/GenBank/DDBJ whole genome shotgun (WGS) entry which is preliminary data.</text>
</comment>